<feature type="compositionally biased region" description="Basic and acidic residues" evidence="1">
    <location>
        <begin position="124"/>
        <end position="135"/>
    </location>
</feature>
<dbReference type="Proteomes" id="UP000828390">
    <property type="component" value="Unassembled WGS sequence"/>
</dbReference>
<evidence type="ECO:0000256" key="1">
    <source>
        <dbReference type="SAM" id="MobiDB-lite"/>
    </source>
</evidence>
<organism evidence="2 3">
    <name type="scientific">Dreissena polymorpha</name>
    <name type="common">Zebra mussel</name>
    <name type="synonym">Mytilus polymorpha</name>
    <dbReference type="NCBI Taxonomy" id="45954"/>
    <lineage>
        <taxon>Eukaryota</taxon>
        <taxon>Metazoa</taxon>
        <taxon>Spiralia</taxon>
        <taxon>Lophotrochozoa</taxon>
        <taxon>Mollusca</taxon>
        <taxon>Bivalvia</taxon>
        <taxon>Autobranchia</taxon>
        <taxon>Heteroconchia</taxon>
        <taxon>Euheterodonta</taxon>
        <taxon>Imparidentia</taxon>
        <taxon>Neoheterodontei</taxon>
        <taxon>Myida</taxon>
        <taxon>Dreissenoidea</taxon>
        <taxon>Dreissenidae</taxon>
        <taxon>Dreissena</taxon>
    </lineage>
</organism>
<feature type="region of interest" description="Disordered" evidence="1">
    <location>
        <begin position="116"/>
        <end position="135"/>
    </location>
</feature>
<gene>
    <name evidence="2" type="ORF">DPMN_008369</name>
</gene>
<dbReference type="AlphaFoldDB" id="A0A9D4MXM4"/>
<sequence length="161" mass="18339">MSSIITIARLHSPSNKKTVSDCYGSEKTKIQSTENENGKNLHVQEVEETEKDGNVPKHEVPLSIIDMSDVITVSDTEDKDKEQKRDQLKITHISQLFDFKSKQNNGRQTKIVRPIPVSAVKPESPAKDGKSDSHQVTRIQRKLCWVKAAKQTHRHRVVVYR</sequence>
<reference evidence="2" key="2">
    <citation type="submission" date="2020-11" db="EMBL/GenBank/DDBJ databases">
        <authorList>
            <person name="McCartney M.A."/>
            <person name="Auch B."/>
            <person name="Kono T."/>
            <person name="Mallez S."/>
            <person name="Becker A."/>
            <person name="Gohl D.M."/>
            <person name="Silverstein K.A.T."/>
            <person name="Koren S."/>
            <person name="Bechman K.B."/>
            <person name="Herman A."/>
            <person name="Abrahante J.E."/>
            <person name="Garbe J."/>
        </authorList>
    </citation>
    <scope>NUCLEOTIDE SEQUENCE</scope>
    <source>
        <strain evidence="2">Duluth1</strain>
        <tissue evidence="2">Whole animal</tissue>
    </source>
</reference>
<evidence type="ECO:0000313" key="3">
    <source>
        <dbReference type="Proteomes" id="UP000828390"/>
    </source>
</evidence>
<accession>A0A9D4MXM4</accession>
<keyword evidence="3" id="KW-1185">Reference proteome</keyword>
<name>A0A9D4MXM4_DREPO</name>
<comment type="caution">
    <text evidence="2">The sequence shown here is derived from an EMBL/GenBank/DDBJ whole genome shotgun (WGS) entry which is preliminary data.</text>
</comment>
<feature type="region of interest" description="Disordered" evidence="1">
    <location>
        <begin position="14"/>
        <end position="41"/>
    </location>
</feature>
<reference evidence="2" key="1">
    <citation type="journal article" date="2019" name="bioRxiv">
        <title>The Genome of the Zebra Mussel, Dreissena polymorpha: A Resource for Invasive Species Research.</title>
        <authorList>
            <person name="McCartney M.A."/>
            <person name="Auch B."/>
            <person name="Kono T."/>
            <person name="Mallez S."/>
            <person name="Zhang Y."/>
            <person name="Obille A."/>
            <person name="Becker A."/>
            <person name="Abrahante J.E."/>
            <person name="Garbe J."/>
            <person name="Badalamenti J.P."/>
            <person name="Herman A."/>
            <person name="Mangelson H."/>
            <person name="Liachko I."/>
            <person name="Sullivan S."/>
            <person name="Sone E.D."/>
            <person name="Koren S."/>
            <person name="Silverstein K.A.T."/>
            <person name="Beckman K.B."/>
            <person name="Gohl D.M."/>
        </authorList>
    </citation>
    <scope>NUCLEOTIDE SEQUENCE</scope>
    <source>
        <strain evidence="2">Duluth1</strain>
        <tissue evidence="2">Whole animal</tissue>
    </source>
</reference>
<evidence type="ECO:0000313" key="2">
    <source>
        <dbReference type="EMBL" id="KAH3884391.1"/>
    </source>
</evidence>
<protein>
    <submittedName>
        <fullName evidence="2">Uncharacterized protein</fullName>
    </submittedName>
</protein>
<dbReference type="EMBL" id="JAIWYP010000001">
    <property type="protein sequence ID" value="KAH3884391.1"/>
    <property type="molecule type" value="Genomic_DNA"/>
</dbReference>
<proteinExistence type="predicted"/>